<keyword evidence="1" id="KW-0547">Nucleotide-binding</keyword>
<dbReference type="GO" id="GO:0005525">
    <property type="term" value="F:GTP binding"/>
    <property type="evidence" value="ECO:0007669"/>
    <property type="project" value="UniProtKB-KW"/>
</dbReference>
<dbReference type="InterPro" id="IPR007164">
    <property type="entry name" value="GTP-dep_dephospho-CoA_kin"/>
</dbReference>
<proteinExistence type="inferred from homology"/>
<dbReference type="PANTHER" id="PTHR40732">
    <property type="entry name" value="UPF0218 PROTEIN TK1697"/>
    <property type="match status" value="1"/>
</dbReference>
<name>A0A0F9Q7Q2_9ZZZZ</name>
<sequence length="195" mass="22855">MDYNLRIPYDKRHLFAEPLDILISGTREETLVQVENIFKDYVKLNHNVNFYIVGDIVAMDFFSNQFLKSFIKICIIDEKTQRNHISIDFEEFFEQTIEFQNPEGIIQKDCWNLFKKIIKTEKTTLVLITEGEEDLLILPLVLEIPVKKGIKNFAFYGQPPITDSKYVIPEGIVIVDVDKMVQEKVKNVISIMEKF</sequence>
<dbReference type="PANTHER" id="PTHR40732:SF1">
    <property type="entry name" value="GTP-DEPENDENT DEPHOSPHO-COA KINASE"/>
    <property type="match status" value="1"/>
</dbReference>
<evidence type="ECO:0000313" key="3">
    <source>
        <dbReference type="EMBL" id="KKN33037.1"/>
    </source>
</evidence>
<dbReference type="GO" id="GO:0015937">
    <property type="term" value="P:coenzyme A biosynthetic process"/>
    <property type="evidence" value="ECO:0007669"/>
    <property type="project" value="InterPro"/>
</dbReference>
<reference evidence="3" key="1">
    <citation type="journal article" date="2015" name="Nature">
        <title>Complex archaea that bridge the gap between prokaryotes and eukaryotes.</title>
        <authorList>
            <person name="Spang A."/>
            <person name="Saw J.H."/>
            <person name="Jorgensen S.L."/>
            <person name="Zaremba-Niedzwiedzka K."/>
            <person name="Martijn J."/>
            <person name="Lind A.E."/>
            <person name="van Eijk R."/>
            <person name="Schleper C."/>
            <person name="Guy L."/>
            <person name="Ettema T.J."/>
        </authorList>
    </citation>
    <scope>NUCLEOTIDE SEQUENCE</scope>
</reference>
<keyword evidence="2" id="KW-0342">GTP-binding</keyword>
<accession>A0A0F9Q7Q2</accession>
<evidence type="ECO:0008006" key="4">
    <source>
        <dbReference type="Google" id="ProtNLM"/>
    </source>
</evidence>
<dbReference type="EMBL" id="LAZR01002210">
    <property type="protein sequence ID" value="KKN33037.1"/>
    <property type="molecule type" value="Genomic_DNA"/>
</dbReference>
<dbReference type="GO" id="GO:0016301">
    <property type="term" value="F:kinase activity"/>
    <property type="evidence" value="ECO:0007669"/>
    <property type="project" value="InterPro"/>
</dbReference>
<evidence type="ECO:0000256" key="1">
    <source>
        <dbReference type="ARBA" id="ARBA00022741"/>
    </source>
</evidence>
<dbReference type="AlphaFoldDB" id="A0A0F9Q7Q2"/>
<dbReference type="HAMAP" id="MF_00590">
    <property type="entry name" value="Dephospho_CoA_kinase_GTP_dep"/>
    <property type="match status" value="1"/>
</dbReference>
<gene>
    <name evidence="3" type="ORF">LCGC14_0807700</name>
</gene>
<comment type="caution">
    <text evidence="3">The sequence shown here is derived from an EMBL/GenBank/DDBJ whole genome shotgun (WGS) entry which is preliminary data.</text>
</comment>
<protein>
    <recommendedName>
        <fullName evidence="4">DPCK</fullName>
    </recommendedName>
</protein>
<dbReference type="Pfam" id="PF04019">
    <property type="entry name" value="DUF359"/>
    <property type="match status" value="1"/>
</dbReference>
<organism evidence="3">
    <name type="scientific">marine sediment metagenome</name>
    <dbReference type="NCBI Taxonomy" id="412755"/>
    <lineage>
        <taxon>unclassified sequences</taxon>
        <taxon>metagenomes</taxon>
        <taxon>ecological metagenomes</taxon>
    </lineage>
</organism>
<evidence type="ECO:0000256" key="2">
    <source>
        <dbReference type="ARBA" id="ARBA00023134"/>
    </source>
</evidence>